<dbReference type="EMBL" id="CP001003">
    <property type="protein sequence ID" value="ACB28222.1"/>
    <property type="molecule type" value="Genomic_DNA"/>
</dbReference>
<dbReference type="AlphaFoldDB" id="B1M9P7"/>
<keyword evidence="3" id="KW-0614">Plasmid</keyword>
<dbReference type="HOGENOM" id="CLU_671991_0_0_5"/>
<evidence type="ECO:0000259" key="2">
    <source>
        <dbReference type="Pfam" id="PF00089"/>
    </source>
</evidence>
<feature type="signal peptide" evidence="1">
    <location>
        <begin position="1"/>
        <end position="25"/>
    </location>
</feature>
<evidence type="ECO:0000313" key="4">
    <source>
        <dbReference type="Proteomes" id="UP000006589"/>
    </source>
</evidence>
<keyword evidence="1" id="KW-0732">Signal</keyword>
<evidence type="ECO:0000313" key="3">
    <source>
        <dbReference type="EMBL" id="ACB28222.1"/>
    </source>
</evidence>
<sequence>MISGTSLPSCFAAILSVAIAGTASAASQPTAARLLSAEQAREVDAQALASASKITTAEARQRLAVQRESRDLVASLRSTYGNRIAGIYREWTPSPRLVVRLKGASAERVSRANLPTGSVEVVIKSGARFGADELKQAGRTHAKALRAAFPTLGGTWVDERTGELVVEVASAADVKTAKDLATVIAGVPARVVVGRGDFNAALSGSGALDIALPNAVGHCTGGFTVNIFDGNDKTTGLATAGHCPDGNGTATYTTLDGLQDTLTLVGQDYDADSDVKWYTKVDQDRDFEPTFYSDDVTKREVSWYVWRDETVVGDSVCKYGQTSGASCGVVASTSYAPADPICNGQTCAATYVMVEPVAGQTQFGCASGDSGGPVFNDTTAYGILKGCGDRVGNTIYAQRMFYTALDALAENDVYVFVPI</sequence>
<dbReference type="InterPro" id="IPR043504">
    <property type="entry name" value="Peptidase_S1_PA_chymotrypsin"/>
</dbReference>
<feature type="domain" description="Peptidase S1" evidence="2">
    <location>
        <begin position="236"/>
        <end position="391"/>
    </location>
</feature>
<dbReference type="Proteomes" id="UP000006589">
    <property type="component" value="Plasmid pMRAD02"/>
</dbReference>
<dbReference type="InterPro" id="IPR009003">
    <property type="entry name" value="Peptidase_S1_PA"/>
</dbReference>
<protein>
    <recommendedName>
        <fullName evidence="2">Peptidase S1 domain-containing protein</fullName>
    </recommendedName>
</protein>
<organism evidence="3 4">
    <name type="scientific">Methylobacterium radiotolerans (strain ATCC 27329 / DSM 1819 / JCM 2831 / NBRC 15690 / NCIMB 10815 / 0-1)</name>
    <dbReference type="NCBI Taxonomy" id="426355"/>
    <lineage>
        <taxon>Bacteria</taxon>
        <taxon>Pseudomonadati</taxon>
        <taxon>Pseudomonadota</taxon>
        <taxon>Alphaproteobacteria</taxon>
        <taxon>Hyphomicrobiales</taxon>
        <taxon>Methylobacteriaceae</taxon>
        <taxon>Methylobacterium</taxon>
    </lineage>
</organism>
<feature type="chain" id="PRO_5002766434" description="Peptidase S1 domain-containing protein" evidence="1">
    <location>
        <begin position="26"/>
        <end position="419"/>
    </location>
</feature>
<gene>
    <name evidence="3" type="ordered locus">Mrad2831_6300</name>
</gene>
<reference evidence="3 4" key="1">
    <citation type="submission" date="2008-03" db="EMBL/GenBank/DDBJ databases">
        <title>Complete sequence of plasmid2 of Methylobacterium radiotolerans JCM 2831.</title>
        <authorList>
            <consortium name="US DOE Joint Genome Institute"/>
            <person name="Copeland A."/>
            <person name="Lucas S."/>
            <person name="Lapidus A."/>
            <person name="Glavina del Rio T."/>
            <person name="Dalin E."/>
            <person name="Tice H."/>
            <person name="Bruce D."/>
            <person name="Goodwin L."/>
            <person name="Pitluck S."/>
            <person name="Kiss H."/>
            <person name="Brettin T."/>
            <person name="Detter J.C."/>
            <person name="Han C."/>
            <person name="Kuske C.R."/>
            <person name="Schmutz J."/>
            <person name="Larimer F."/>
            <person name="Land M."/>
            <person name="Hauser L."/>
            <person name="Kyrpides N."/>
            <person name="Mikhailova N."/>
            <person name="Marx C.J."/>
            <person name="Richardson P."/>
        </authorList>
    </citation>
    <scope>NUCLEOTIDE SEQUENCE [LARGE SCALE GENOMIC DNA]</scope>
    <source>
        <strain evidence="4">ATCC 27329 / DSM 1819 / JCM 2831 / NBRC 15690 / NCIMB 10815 / 0-1</strain>
        <plasmid evidence="4">Plasmid pMRAD02</plasmid>
    </source>
</reference>
<dbReference type="InterPro" id="IPR001254">
    <property type="entry name" value="Trypsin_dom"/>
</dbReference>
<geneLocation type="plasmid" evidence="3 4">
    <name>pMRAD02</name>
</geneLocation>
<dbReference type="Pfam" id="PF00089">
    <property type="entry name" value="Trypsin"/>
    <property type="match status" value="1"/>
</dbReference>
<evidence type="ECO:0000256" key="1">
    <source>
        <dbReference type="SAM" id="SignalP"/>
    </source>
</evidence>
<dbReference type="GO" id="GO:0004252">
    <property type="term" value="F:serine-type endopeptidase activity"/>
    <property type="evidence" value="ECO:0007669"/>
    <property type="project" value="InterPro"/>
</dbReference>
<accession>B1M9P7</accession>
<proteinExistence type="predicted"/>
<dbReference type="Gene3D" id="2.40.10.10">
    <property type="entry name" value="Trypsin-like serine proteases"/>
    <property type="match status" value="2"/>
</dbReference>
<dbReference type="SUPFAM" id="SSF50494">
    <property type="entry name" value="Trypsin-like serine proteases"/>
    <property type="match status" value="1"/>
</dbReference>
<name>B1M9P7_METRJ</name>
<dbReference type="KEGG" id="mrd:Mrad2831_6300"/>
<dbReference type="GO" id="GO:0006508">
    <property type="term" value="P:proteolysis"/>
    <property type="evidence" value="ECO:0007669"/>
    <property type="project" value="InterPro"/>
</dbReference>